<evidence type="ECO:0000256" key="1">
    <source>
        <dbReference type="SAM" id="Coils"/>
    </source>
</evidence>
<feature type="region of interest" description="Disordered" evidence="2">
    <location>
        <begin position="1254"/>
        <end position="1280"/>
    </location>
</feature>
<evidence type="ECO:0000313" key="3">
    <source>
        <dbReference type="EMBL" id="NGO44830.1"/>
    </source>
</evidence>
<gene>
    <name evidence="3" type="ORF">G6048_22580</name>
</gene>
<dbReference type="Proteomes" id="UP001518140">
    <property type="component" value="Unassembled WGS sequence"/>
</dbReference>
<organism evidence="3 4">
    <name type="scientific">Streptomyces ureilyticus</name>
    <dbReference type="NCBI Taxonomy" id="1775131"/>
    <lineage>
        <taxon>Bacteria</taxon>
        <taxon>Bacillati</taxon>
        <taxon>Actinomycetota</taxon>
        <taxon>Actinomycetes</taxon>
        <taxon>Kitasatosporales</taxon>
        <taxon>Streptomycetaceae</taxon>
        <taxon>Streptomyces</taxon>
    </lineage>
</organism>
<feature type="compositionally biased region" description="Basic and acidic residues" evidence="2">
    <location>
        <begin position="1033"/>
        <end position="1068"/>
    </location>
</feature>
<feature type="compositionally biased region" description="Basic and acidic residues" evidence="2">
    <location>
        <begin position="551"/>
        <end position="573"/>
    </location>
</feature>
<proteinExistence type="predicted"/>
<feature type="region of interest" description="Disordered" evidence="2">
    <location>
        <begin position="613"/>
        <end position="674"/>
    </location>
</feature>
<feature type="coiled-coil region" evidence="1">
    <location>
        <begin position="1143"/>
        <end position="1170"/>
    </location>
</feature>
<feature type="compositionally biased region" description="Basic and acidic residues" evidence="2">
    <location>
        <begin position="989"/>
        <end position="1020"/>
    </location>
</feature>
<feature type="region of interest" description="Disordered" evidence="2">
    <location>
        <begin position="1586"/>
        <end position="1620"/>
    </location>
</feature>
<feature type="coiled-coil region" evidence="1">
    <location>
        <begin position="1347"/>
        <end position="1374"/>
    </location>
</feature>
<dbReference type="RefSeq" id="WP_165341408.1">
    <property type="nucleotide sequence ID" value="NZ_JAAKZX010000072.1"/>
</dbReference>
<evidence type="ECO:0000313" key="4">
    <source>
        <dbReference type="Proteomes" id="UP001518140"/>
    </source>
</evidence>
<name>A0ABX0DSG1_9ACTN</name>
<accession>A0ABX0DSG1</accession>
<reference evidence="3 4" key="1">
    <citation type="submission" date="2020-02" db="EMBL/GenBank/DDBJ databases">
        <title>Whole-genome analyses of novel actinobacteria.</title>
        <authorList>
            <person name="Sahin N."/>
            <person name="Tokatli A."/>
        </authorList>
    </citation>
    <scope>NUCLEOTIDE SEQUENCE [LARGE SCALE GENOMIC DNA]</scope>
    <source>
        <strain evidence="3 4">YC419</strain>
    </source>
</reference>
<feature type="region of interest" description="Disordered" evidence="2">
    <location>
        <begin position="534"/>
        <end position="581"/>
    </location>
</feature>
<keyword evidence="4" id="KW-1185">Reference proteome</keyword>
<keyword evidence="1" id="KW-0175">Coiled coil</keyword>
<evidence type="ECO:0000256" key="2">
    <source>
        <dbReference type="SAM" id="MobiDB-lite"/>
    </source>
</evidence>
<feature type="compositionally biased region" description="Low complexity" evidence="2">
    <location>
        <begin position="653"/>
        <end position="673"/>
    </location>
</feature>
<evidence type="ECO:0008006" key="5">
    <source>
        <dbReference type="Google" id="ProtNLM"/>
    </source>
</evidence>
<feature type="compositionally biased region" description="Low complexity" evidence="2">
    <location>
        <begin position="613"/>
        <end position="625"/>
    </location>
</feature>
<sequence>MYELSRVRLYSIGPAGARYADTVLDLRGVGEPVPDPAPTQAEFFEEEPTGPPRRPAPAGVLFLENGGGKSVLLKLIFSVMLPGHRNTLGGASSGVLRKFLLADDCGHVALEWQHTLTGECVVVGKASEWRGRQVSNDPRKFAEAWYSFRPGPGLSLDNLPVAEATAVRPHVEGVSGAQGRRRTMKGFRDAITEAGKAYPHLEVHWEEIHDRWNEHLGDLGLDPELFRYQREMNADEGEAAGLFAVKKDSDFTDLLLRAVTDTRDTDGLADLVGGFGNKLGRRAELIAEREFTAGSVDLLGRIVEAAETRSRARDIHTAAERRTRTLARRLTARAVQERARAAELAQRVTDAAHTVTEAEGARSRSALIAAELAYRHASLALAGAEKAAAAQKRELADARTLHSAWQAAEAVLRHRAAADRSARVAAAIREAERDAAPALAARAKAAVDLVRALHTAAEGAETVAVEEEERSAALQETGEAAHRDATAAATEAQRARSETGHLRERLGEVEQETAEAVRAGWLDNTAPDADPARAALEASDAEKSAVAAWDTAREASRRASERAREAATTESRAELTAARAADAATAAERAYDAERRTAESLASEERLAELLSLPGAGASGPGRAAVPMPRAGADGSGEPARGVASAQGPVDSAGAPGAGRDAAAAHGRSTAARPMAEGPLTAEELDRYADELRELLDDGVASAERQLFELRTAAADDARILGALGDGGLLPPGPDVLATVEYLGERGIPALPGWRYLAQAVDPVDHARVLIARPELVDGVIITDPETHARAREALADAALLPRSAVAVGTAAALLAPTPAHDAGDGGRSDVFLVPPNPAMHDEHAADEERQALRTRATERDEEIRELAARLAKDRELAARLASWRTGCPAGRLAELAAAAGDARAFAEEAEAELAEARTVRAEADEAASDAARVRDERQDAAQRARRAADALAGLAFRLRERAGWQARLRELADEAAESEARAQSCLERARAADEDRRAAQRAADDARRTARTLRAERAEIAGVPDDVTQDGTAEHSAAEAEGAPRADTTGDKPGDKPGDKALGRADPKPSLPALREAYRAASQLYEKVGVGADLRAEQARAESDESAALAELDRLSNKVRTRAAQLLESPDGSDGPSRQAAAARAEELVQLLETRMSTASEQLGRLRGEAERHAPEDGEAHTELPEELVPRDAEHAQSLLRTATAELASRTEALSQAGEAHAELLDAHRAAQEAAGGFDETAALLRDLLREHTTEEEHEEPEPYPGTLDEARQSAAETRRSLRGCAADLSAAEAAVRDASDVLVRHANSTRYEQVRTPARQQIRELPAAALPEHAQKWADAFAPRLRVLTDELAQLERNRDSIVDRLRGLVESALATLRSAQRLSRLPEGLGEWSGQEFLRIRFEEPDQATLTERLGEVVDEATRAAVKKNSDLRRDGMSLLLRGVGAALQPKGVAVEILKPDAVLRAERVPVGQMGDVFSGGQLLTAAIALYCTMAALRSNDRGRDKHRHAGTLFLDNPIGRANATYLLELQRAVSDALGVQLLYTTGLFDTTALAEFPLVIRLRNDADLRAGLKYISVEEHLRPGLPQQPPAGEGESVHSEITATRMFKRPAPTSAP</sequence>
<protein>
    <recommendedName>
        <fullName evidence="5">Chromosome segregation ATPase</fullName>
    </recommendedName>
</protein>
<feature type="compositionally biased region" description="Basic and acidic residues" evidence="2">
    <location>
        <begin position="1270"/>
        <end position="1280"/>
    </location>
</feature>
<feature type="region of interest" description="Disordered" evidence="2">
    <location>
        <begin position="460"/>
        <end position="510"/>
    </location>
</feature>
<comment type="caution">
    <text evidence="3">The sequence shown here is derived from an EMBL/GenBank/DDBJ whole genome shotgun (WGS) entry which is preliminary data.</text>
</comment>
<feature type="compositionally biased region" description="Basic and acidic residues" evidence="2">
    <location>
        <begin position="493"/>
        <end position="508"/>
    </location>
</feature>
<dbReference type="EMBL" id="JAAKZX010000072">
    <property type="protein sequence ID" value="NGO44830.1"/>
    <property type="molecule type" value="Genomic_DNA"/>
</dbReference>
<feature type="region of interest" description="Disordered" evidence="2">
    <location>
        <begin position="989"/>
        <end position="1072"/>
    </location>
</feature>